<keyword evidence="1" id="KW-0328">Glycosyltransferase</keyword>
<accession>A0A328DKR2</accession>
<dbReference type="AlphaFoldDB" id="A0A328DKR2"/>
<dbReference type="EMBL" id="NQVE01000124">
    <property type="protein sequence ID" value="RAL46277.1"/>
    <property type="molecule type" value="Genomic_DNA"/>
</dbReference>
<dbReference type="SUPFAM" id="SSF53756">
    <property type="entry name" value="UDP-Glycosyltransferase/glycogen phosphorylase"/>
    <property type="match status" value="1"/>
</dbReference>
<evidence type="ECO:0000259" key="4">
    <source>
        <dbReference type="Pfam" id="PF00534"/>
    </source>
</evidence>
<feature type="compositionally biased region" description="Basic and acidic residues" evidence="2">
    <location>
        <begin position="981"/>
        <end position="1001"/>
    </location>
</feature>
<feature type="domain" description="Glycosyl transferase family 1" evidence="4">
    <location>
        <begin position="377"/>
        <end position="492"/>
    </location>
</feature>
<evidence type="ECO:0000313" key="6">
    <source>
        <dbReference type="Proteomes" id="UP000249390"/>
    </source>
</evidence>
<dbReference type="Pfam" id="PF00534">
    <property type="entry name" value="Glycos_transf_1"/>
    <property type="match status" value="1"/>
</dbReference>
<keyword evidence="1" id="KW-0808">Transferase</keyword>
<organism evidence="5 6">
    <name type="scientific">Cuscuta australis</name>
    <dbReference type="NCBI Taxonomy" id="267555"/>
    <lineage>
        <taxon>Eukaryota</taxon>
        <taxon>Viridiplantae</taxon>
        <taxon>Streptophyta</taxon>
        <taxon>Embryophyta</taxon>
        <taxon>Tracheophyta</taxon>
        <taxon>Spermatophyta</taxon>
        <taxon>Magnoliopsida</taxon>
        <taxon>eudicotyledons</taxon>
        <taxon>Gunneridae</taxon>
        <taxon>Pentapetalae</taxon>
        <taxon>asterids</taxon>
        <taxon>lamiids</taxon>
        <taxon>Solanales</taxon>
        <taxon>Convolvulaceae</taxon>
        <taxon>Cuscuteae</taxon>
        <taxon>Cuscuta</taxon>
        <taxon>Cuscuta subgen. Grammica</taxon>
        <taxon>Cuscuta sect. Cleistogrammica</taxon>
    </lineage>
</organism>
<evidence type="ECO:0000256" key="2">
    <source>
        <dbReference type="SAM" id="MobiDB-lite"/>
    </source>
</evidence>
<sequence>MGSLETGVPFQKDPHRHFMLRSSSSSSSSSGASNSRLQRLRSRCTRALLFKKIDYLQWICTVGVFFFFVLLLQMLLPGFLVEKSQNFSSGSGVGSGDLEFLKDLGALDFGEDLKFEPSKILARFNATAESRRAMGIPYPKPKLGLVFANMLADPYQVMMLNIALSLKEIGYEVEVLTLEDGPVRAVWRDAGLPVSTIETDENVKTIYVDWLSYDALLLSSLEVARVLSCLMQEPFKNVPVIWTIQEHVLASHLRQYKPGGQNMLVDHWRKVFIRADAVVFPNYILPILYSTCDTGNYFVIPGSTSEVWEAANFLASNTDSYRAKMGYGSEDFIIVILGSQLLYKGLWLEQALILQSLQPILLHMENDGSSKSHFKVIVLAGGSNSNYTMAVETIALNLKYPTGMVKHFAPGEDTESILSIADVVIYASFREEQSFPNTLLKAMFFGKPVVAPNISIIKKNVDDRVNGFLYPKQNIKVLPQIISQIVSNGKLSLLAQNAASIGKQTARNLMVLESVEGYASLLEHVLRYTSGAANIQSVTKIPLKFKSEWQWHLFEGAIDVDHFKNRTWRSHMSLNKLENQLNHTQEDSSVALNDTFVYSIWEEEKYMQMTNRAKRREDDELKDRMFQYRGTWEEVYKSAKRVDRLRNDLHERDDGELERTGQRLCIYEPYYGEGTWPFLQHTSLYRGLGLSTKGRRPGHDDIDAPSRLPLLNNRYYRDILSEFGGFFALANRIDRIHKNAWIGFQSWRLTARKEALSKMAETSLLDAIEERRYGDTLFFWASMDKDPRNPQKLNFWSFCDTINAGHCKFAFSEAMKMMYGIKQNISCLPQMPSDGDTWSVMHSWALPTRSFLEFVMFSRMFVDALDSQYYDEHHQSGYCYLSATKDKHCYSRILELLINVWAYHSGKRMVYVDPKTGVMEEQHKVEGRRGKMWVKWFQHSTVKMVDEELAEVSDSGDDAPKKRWLWPSTGEVLWQGMLEKERNQRNREKEKRRQQSRDKISRIRNRTHQKRRRPARPRRRRFPQPRHRRFARPRRRRFAGQDTDEIERGDLIVSSLPRFARSRCRRFARPRRRRN</sequence>
<dbReference type="PANTHER" id="PTHR46635:SF1">
    <property type="entry name" value="GLYCOSYL TRANSFERASE FAMILY 1 PROTEIN"/>
    <property type="match status" value="1"/>
</dbReference>
<dbReference type="Proteomes" id="UP000249390">
    <property type="component" value="Unassembled WGS sequence"/>
</dbReference>
<keyword evidence="3" id="KW-0472">Membrane</keyword>
<gene>
    <name evidence="5" type="ORF">DM860_016710</name>
</gene>
<evidence type="ECO:0000313" key="5">
    <source>
        <dbReference type="EMBL" id="RAL46277.1"/>
    </source>
</evidence>
<reference evidence="5 6" key="1">
    <citation type="submission" date="2018-06" db="EMBL/GenBank/DDBJ databases">
        <title>The Genome of Cuscuta australis (Dodder) Provides Insight into the Evolution of Plant Parasitism.</title>
        <authorList>
            <person name="Liu H."/>
        </authorList>
    </citation>
    <scope>NUCLEOTIDE SEQUENCE [LARGE SCALE GENOMIC DNA]</scope>
    <source>
        <strain evidence="6">cv. Yunnan</strain>
        <tissue evidence="5">Vines</tissue>
    </source>
</reference>
<feature type="compositionally biased region" description="Basic residues" evidence="2">
    <location>
        <begin position="1002"/>
        <end position="1038"/>
    </location>
</feature>
<comment type="caution">
    <text evidence="5">The sequence shown here is derived from an EMBL/GenBank/DDBJ whole genome shotgun (WGS) entry which is preliminary data.</text>
</comment>
<name>A0A328DKR2_9ASTE</name>
<dbReference type="GO" id="GO:0016757">
    <property type="term" value="F:glycosyltransferase activity"/>
    <property type="evidence" value="ECO:0007669"/>
    <property type="project" value="UniProtKB-KW"/>
</dbReference>
<evidence type="ECO:0000256" key="1">
    <source>
        <dbReference type="ARBA" id="ARBA00022676"/>
    </source>
</evidence>
<evidence type="ECO:0000256" key="3">
    <source>
        <dbReference type="SAM" id="Phobius"/>
    </source>
</evidence>
<keyword evidence="3" id="KW-1133">Transmembrane helix</keyword>
<dbReference type="Gene3D" id="3.40.50.2000">
    <property type="entry name" value="Glycogen Phosphorylase B"/>
    <property type="match status" value="1"/>
</dbReference>
<proteinExistence type="predicted"/>
<feature type="region of interest" description="Disordered" evidence="2">
    <location>
        <begin position="981"/>
        <end position="1050"/>
    </location>
</feature>
<dbReference type="InterPro" id="IPR001296">
    <property type="entry name" value="Glyco_trans_1"/>
</dbReference>
<keyword evidence="6" id="KW-1185">Reference proteome</keyword>
<dbReference type="PANTHER" id="PTHR46635">
    <property type="entry name" value="GLYCOSYL TRANSFERASE FAMILY 1 PROTEIN"/>
    <property type="match status" value="1"/>
</dbReference>
<protein>
    <recommendedName>
        <fullName evidence="4">Glycosyl transferase family 1 domain-containing protein</fullName>
    </recommendedName>
</protein>
<feature type="transmembrane region" description="Helical" evidence="3">
    <location>
        <begin position="55"/>
        <end position="76"/>
    </location>
</feature>
<keyword evidence="3" id="KW-0812">Transmembrane</keyword>